<dbReference type="EMBL" id="CP043869">
    <property type="protein sequence ID" value="QEQ97307.1"/>
    <property type="molecule type" value="Genomic_DNA"/>
</dbReference>
<keyword evidence="4" id="KW-1133">Transmembrane helix</keyword>
<reference evidence="6 7" key="1">
    <citation type="journal article" date="2019" name="Biochem. Eng. J.">
        <title>Metabolic engineering of the marine bacteria Neptunomonas concharum for the production of acetoin and meso-2,3-butanediol from acetate.</title>
        <authorList>
            <person name="Li W."/>
            <person name="Pu N."/>
            <person name="Liu C.-X."/>
            <person name="Yuan Q.-P."/>
            <person name="Li Z.-J."/>
        </authorList>
    </citation>
    <scope>NUCLEOTIDE SEQUENCE [LARGE SCALE GENOMIC DNA]</scope>
    <source>
        <strain evidence="6 7">JCM17730</strain>
    </source>
</reference>
<feature type="domain" description="Periplasmic binding protein" evidence="5">
    <location>
        <begin position="59"/>
        <end position="312"/>
    </location>
</feature>
<dbReference type="InterPro" id="IPR028082">
    <property type="entry name" value="Peripla_BP_I"/>
</dbReference>
<keyword evidence="3" id="KW-0732">Signal</keyword>
<dbReference type="GO" id="GO:0030246">
    <property type="term" value="F:carbohydrate binding"/>
    <property type="evidence" value="ECO:0007669"/>
    <property type="project" value="UniProtKB-ARBA"/>
</dbReference>
<keyword evidence="4" id="KW-0472">Membrane</keyword>
<comment type="subcellular location">
    <subcellularLocation>
        <location evidence="1">Cell envelope</location>
    </subcellularLocation>
</comment>
<dbReference type="AlphaFoldDB" id="A0A5P1RCH7"/>
<dbReference type="GO" id="GO:0055085">
    <property type="term" value="P:transmembrane transport"/>
    <property type="evidence" value="ECO:0007669"/>
    <property type="project" value="UniProtKB-ARBA"/>
</dbReference>
<keyword evidence="4" id="KW-0812">Transmembrane</keyword>
<keyword evidence="7" id="KW-1185">Reference proteome</keyword>
<evidence type="ECO:0000256" key="4">
    <source>
        <dbReference type="SAM" id="Phobius"/>
    </source>
</evidence>
<dbReference type="Proteomes" id="UP000324760">
    <property type="component" value="Chromosome"/>
</dbReference>
<evidence type="ECO:0000313" key="7">
    <source>
        <dbReference type="Proteomes" id="UP000324760"/>
    </source>
</evidence>
<dbReference type="KEGG" id="ncu:F0U83_11630"/>
<dbReference type="Pfam" id="PF13407">
    <property type="entry name" value="Peripla_BP_4"/>
    <property type="match status" value="1"/>
</dbReference>
<dbReference type="Gene3D" id="3.40.50.2300">
    <property type="match status" value="2"/>
</dbReference>
<organism evidence="6 7">
    <name type="scientific">Neptunomonas concharum</name>
    <dbReference type="NCBI Taxonomy" id="1031538"/>
    <lineage>
        <taxon>Bacteria</taxon>
        <taxon>Pseudomonadati</taxon>
        <taxon>Pseudomonadota</taxon>
        <taxon>Gammaproteobacteria</taxon>
        <taxon>Oceanospirillales</taxon>
        <taxon>Oceanospirillaceae</taxon>
        <taxon>Neptunomonas</taxon>
    </lineage>
</organism>
<feature type="transmembrane region" description="Helical" evidence="4">
    <location>
        <begin position="7"/>
        <end position="28"/>
    </location>
</feature>
<accession>A0A5P1RCH7</accession>
<evidence type="ECO:0000256" key="1">
    <source>
        <dbReference type="ARBA" id="ARBA00004196"/>
    </source>
</evidence>
<protein>
    <submittedName>
        <fullName evidence="6">Substrate-binding domain-containing protein</fullName>
    </submittedName>
</protein>
<evidence type="ECO:0000259" key="5">
    <source>
        <dbReference type="Pfam" id="PF13407"/>
    </source>
</evidence>
<evidence type="ECO:0000256" key="2">
    <source>
        <dbReference type="ARBA" id="ARBA00007639"/>
    </source>
</evidence>
<evidence type="ECO:0000256" key="3">
    <source>
        <dbReference type="ARBA" id="ARBA00022729"/>
    </source>
</evidence>
<dbReference type="PANTHER" id="PTHR46847">
    <property type="entry name" value="D-ALLOSE-BINDING PERIPLASMIC PROTEIN-RELATED"/>
    <property type="match status" value="1"/>
</dbReference>
<gene>
    <name evidence="6" type="ORF">F0U83_11630</name>
</gene>
<dbReference type="GO" id="GO:0030313">
    <property type="term" value="C:cell envelope"/>
    <property type="evidence" value="ECO:0007669"/>
    <property type="project" value="UniProtKB-SubCell"/>
</dbReference>
<sequence length="356" mass="40401">MDIRSRLSYVLWLNIIIGFSMIAFSATASEKKISDLQFRQLVSSLDRAATEPLGEPVRIAIIYPGLQESDYWQRSIKALRGRLDDLDIPYSLDIRFSKPYVESDLQETQILEILEKDPDYLIYTINSHRQQRIVESLLTRARPKLIIQNLTQPIATWFDIQPLMYVGFDHAQGARYLAEHFKATFPQNTPYGILFWGEGVLSEQRGGVFENNIGDYHDLKVSYFTDASREKAKHATLNMLADYPSIRYIYACSTDVALGALDALQAIGRDDVFVNGWGGGEAELKVLKQGKLDIVLMRMNDQSGIAIAEAIRLDMHNVQIPQVFAGDFHIITTDMPTKTIDQLIEQAFIYSGKPEL</sequence>
<evidence type="ECO:0000313" key="6">
    <source>
        <dbReference type="EMBL" id="QEQ97307.1"/>
    </source>
</evidence>
<dbReference type="OrthoDB" id="9784024at2"/>
<comment type="similarity">
    <text evidence="2">Belongs to the bacterial solute-binding protein 2 family.</text>
</comment>
<name>A0A5P1RCH7_9GAMM</name>
<proteinExistence type="inferred from homology"/>
<dbReference type="InterPro" id="IPR025997">
    <property type="entry name" value="SBP_2_dom"/>
</dbReference>
<dbReference type="SUPFAM" id="SSF53822">
    <property type="entry name" value="Periplasmic binding protein-like I"/>
    <property type="match status" value="1"/>
</dbReference>
<dbReference type="PANTHER" id="PTHR46847:SF1">
    <property type="entry name" value="D-ALLOSE-BINDING PERIPLASMIC PROTEIN-RELATED"/>
    <property type="match status" value="1"/>
</dbReference>
<dbReference type="RefSeq" id="WP_138987051.1">
    <property type="nucleotide sequence ID" value="NZ_CP043869.1"/>
</dbReference>